<evidence type="ECO:0000256" key="2">
    <source>
        <dbReference type="ARBA" id="ARBA00022490"/>
    </source>
</evidence>
<feature type="domain" description="tRNA(Ile)-lysidine/2-thiocytidine synthase N-terminal" evidence="8">
    <location>
        <begin position="28"/>
        <end position="203"/>
    </location>
</feature>
<dbReference type="EMBL" id="CAEZUY010000003">
    <property type="protein sequence ID" value="CAB4605934.1"/>
    <property type="molecule type" value="Genomic_DNA"/>
</dbReference>
<dbReference type="AlphaFoldDB" id="A0A6J6AXD8"/>
<gene>
    <name evidence="10" type="ORF">UFOPK1380_00249</name>
    <name evidence="11" type="ORF">UFOPK1863_00085</name>
    <name evidence="12" type="ORF">UFOPK2689_00497</name>
    <name evidence="13" type="ORF">UFOPK4095_00481</name>
</gene>
<evidence type="ECO:0000256" key="1">
    <source>
        <dbReference type="ARBA" id="ARBA00013267"/>
    </source>
</evidence>
<proteinExistence type="inferred from homology"/>
<dbReference type="NCBIfam" id="TIGR02432">
    <property type="entry name" value="lysidine_TilS_N"/>
    <property type="match status" value="1"/>
</dbReference>
<dbReference type="InterPro" id="IPR011063">
    <property type="entry name" value="TilS/TtcA_N"/>
</dbReference>
<evidence type="ECO:0000313" key="13">
    <source>
        <dbReference type="EMBL" id="CAB5011304.1"/>
    </source>
</evidence>
<dbReference type="InterPro" id="IPR015262">
    <property type="entry name" value="tRNA_Ile_lys_synt_subst-bd"/>
</dbReference>
<dbReference type="HAMAP" id="MF_01161">
    <property type="entry name" value="tRNA_Ile_lys_synt"/>
    <property type="match status" value="1"/>
</dbReference>
<dbReference type="CDD" id="cd01992">
    <property type="entry name" value="TilS_N"/>
    <property type="match status" value="1"/>
</dbReference>
<keyword evidence="5" id="KW-0547">Nucleotide-binding</keyword>
<evidence type="ECO:0000256" key="6">
    <source>
        <dbReference type="ARBA" id="ARBA00022840"/>
    </source>
</evidence>
<keyword evidence="3" id="KW-0436">Ligase</keyword>
<dbReference type="InterPro" id="IPR012795">
    <property type="entry name" value="tRNA_Ile_lys_synt_N"/>
</dbReference>
<accession>A0A6J6AXD8</accession>
<dbReference type="GO" id="GO:0005524">
    <property type="term" value="F:ATP binding"/>
    <property type="evidence" value="ECO:0007669"/>
    <property type="project" value="UniProtKB-KW"/>
</dbReference>
<evidence type="ECO:0000313" key="12">
    <source>
        <dbReference type="EMBL" id="CAB4720358.1"/>
    </source>
</evidence>
<evidence type="ECO:0000259" key="8">
    <source>
        <dbReference type="Pfam" id="PF01171"/>
    </source>
</evidence>
<protein>
    <recommendedName>
        <fullName evidence="1">tRNA(Ile)-lysidine synthetase</fullName>
        <ecNumber evidence="1">6.3.4.19</ecNumber>
    </recommendedName>
</protein>
<dbReference type="Pfam" id="PF09179">
    <property type="entry name" value="TilS"/>
    <property type="match status" value="1"/>
</dbReference>
<dbReference type="Pfam" id="PF01171">
    <property type="entry name" value="ATP_bind_3"/>
    <property type="match status" value="1"/>
</dbReference>
<dbReference type="PANTHER" id="PTHR43033:SF1">
    <property type="entry name" value="TRNA(ILE)-LYSIDINE SYNTHASE-RELATED"/>
    <property type="match status" value="1"/>
</dbReference>
<evidence type="ECO:0000256" key="7">
    <source>
        <dbReference type="ARBA" id="ARBA00048539"/>
    </source>
</evidence>
<keyword evidence="6" id="KW-0067">ATP-binding</keyword>
<dbReference type="EMBL" id="CAEZSC010000007">
    <property type="protein sequence ID" value="CAB4530699.1"/>
    <property type="molecule type" value="Genomic_DNA"/>
</dbReference>
<evidence type="ECO:0000313" key="11">
    <source>
        <dbReference type="EMBL" id="CAB4605934.1"/>
    </source>
</evidence>
<keyword evidence="2" id="KW-0963">Cytoplasm</keyword>
<dbReference type="GO" id="GO:0032267">
    <property type="term" value="F:tRNA(Ile)-lysidine synthase activity"/>
    <property type="evidence" value="ECO:0007669"/>
    <property type="project" value="UniProtKB-EC"/>
</dbReference>
<keyword evidence="4" id="KW-0819">tRNA processing</keyword>
<dbReference type="PANTHER" id="PTHR43033">
    <property type="entry name" value="TRNA(ILE)-LYSIDINE SYNTHASE-RELATED"/>
    <property type="match status" value="1"/>
</dbReference>
<evidence type="ECO:0000259" key="9">
    <source>
        <dbReference type="Pfam" id="PF09179"/>
    </source>
</evidence>
<reference evidence="10" key="1">
    <citation type="submission" date="2020-05" db="EMBL/GenBank/DDBJ databases">
        <authorList>
            <person name="Chiriac C."/>
            <person name="Salcher M."/>
            <person name="Ghai R."/>
            <person name="Kavagutti S V."/>
        </authorList>
    </citation>
    <scope>NUCLEOTIDE SEQUENCE</scope>
</reference>
<dbReference type="InterPro" id="IPR012094">
    <property type="entry name" value="tRNA_Ile_lys_synt"/>
</dbReference>
<dbReference type="SUPFAM" id="SSF82829">
    <property type="entry name" value="MesJ substrate recognition domain-like"/>
    <property type="match status" value="1"/>
</dbReference>
<dbReference type="Gene3D" id="3.40.50.620">
    <property type="entry name" value="HUPs"/>
    <property type="match status" value="1"/>
</dbReference>
<comment type="catalytic activity">
    <reaction evidence="7">
        <text>cytidine(34) in tRNA(Ile2) + L-lysine + ATP = lysidine(34) in tRNA(Ile2) + AMP + diphosphate + H(+)</text>
        <dbReference type="Rhea" id="RHEA:43744"/>
        <dbReference type="Rhea" id="RHEA-COMP:10625"/>
        <dbReference type="Rhea" id="RHEA-COMP:10670"/>
        <dbReference type="ChEBI" id="CHEBI:15378"/>
        <dbReference type="ChEBI" id="CHEBI:30616"/>
        <dbReference type="ChEBI" id="CHEBI:32551"/>
        <dbReference type="ChEBI" id="CHEBI:33019"/>
        <dbReference type="ChEBI" id="CHEBI:82748"/>
        <dbReference type="ChEBI" id="CHEBI:83665"/>
        <dbReference type="ChEBI" id="CHEBI:456215"/>
        <dbReference type="EC" id="6.3.4.19"/>
    </reaction>
</comment>
<feature type="domain" description="tRNA(Ile)-lysidine synthase substrate-binding" evidence="9">
    <location>
        <begin position="252"/>
        <end position="317"/>
    </location>
</feature>
<dbReference type="GO" id="GO:0008033">
    <property type="term" value="P:tRNA processing"/>
    <property type="evidence" value="ECO:0007669"/>
    <property type="project" value="UniProtKB-KW"/>
</dbReference>
<dbReference type="EMBL" id="CAEZYL010000020">
    <property type="protein sequence ID" value="CAB4720358.1"/>
    <property type="molecule type" value="Genomic_DNA"/>
</dbReference>
<organism evidence="10">
    <name type="scientific">freshwater metagenome</name>
    <dbReference type="NCBI Taxonomy" id="449393"/>
    <lineage>
        <taxon>unclassified sequences</taxon>
        <taxon>metagenomes</taxon>
        <taxon>ecological metagenomes</taxon>
    </lineage>
</organism>
<sequence>MSVTTPALLEVRRALRTYLEKFEPNETILVGCSGGADSLALTYALLQESQSKNLRLIPVVIDHDLQAGSAEIAANVVTQLSSWGIKEIFTAKAHVVMSDGLEASARRARYQIFYQALETYSAKYFFLAHTQNDQAETVLLGLARGSGSKSLSGMNNVSGEFIRPLLGISREKTEELCKEVGINYWIDPHNSDLQFTRVRVRKNILPSMERDLGPGIKEALSRSAQILREDNEALDQWAGQEFAAHKSGEFEVDYLAALPKAVRSRLLRLAIYAQGAPSGTLSAEHLAPVEALVTDWKGQGEVSLPGGVKVSRISGRLSLSNP</sequence>
<dbReference type="SUPFAM" id="SSF52402">
    <property type="entry name" value="Adenine nucleotide alpha hydrolases-like"/>
    <property type="match status" value="1"/>
</dbReference>
<dbReference type="InterPro" id="IPR014729">
    <property type="entry name" value="Rossmann-like_a/b/a_fold"/>
</dbReference>
<name>A0A6J6AXD8_9ZZZZ</name>
<evidence type="ECO:0000256" key="3">
    <source>
        <dbReference type="ARBA" id="ARBA00022598"/>
    </source>
</evidence>
<dbReference type="EMBL" id="CAFBPI010000020">
    <property type="protein sequence ID" value="CAB5011304.1"/>
    <property type="molecule type" value="Genomic_DNA"/>
</dbReference>
<dbReference type="Gene3D" id="1.20.59.20">
    <property type="match status" value="1"/>
</dbReference>
<evidence type="ECO:0000313" key="10">
    <source>
        <dbReference type="EMBL" id="CAB4530699.1"/>
    </source>
</evidence>
<dbReference type="EC" id="6.3.4.19" evidence="1"/>
<evidence type="ECO:0000256" key="5">
    <source>
        <dbReference type="ARBA" id="ARBA00022741"/>
    </source>
</evidence>
<evidence type="ECO:0000256" key="4">
    <source>
        <dbReference type="ARBA" id="ARBA00022694"/>
    </source>
</evidence>
<dbReference type="GO" id="GO:0005737">
    <property type="term" value="C:cytoplasm"/>
    <property type="evidence" value="ECO:0007669"/>
    <property type="project" value="InterPro"/>
</dbReference>